<dbReference type="STRING" id="1071679.BG57_27065"/>
<sequence>MKIAQVAPLYESVPPIAYGATERIISYLTEALVALGHDVTLFATGDSRTRARLISGTPTALWRDERVWDTTSHHLRQLDAVIKRSSQFDVIHFHTEPLHLPMQRLLACPSITTMHGRLLPADHGPLFDTFSDAPLVAISDGQRSEMPDANWRATIHHGLALDEMRYSQEGGDYLLFVGRVMPEKRIDRAIEIARRAGLPLKIAAAVHPGERAYFKEQICPLLEASQSFVEYLGEVGGEARRALFAHARALVFPIDWEEPFGLVMIEAMASGTPVIAFRRGAVPEVIEHGVSGFIVDDVDEAVQAVRDIGAVDRARCRKTFEQRFCAERMARDYLAVYRDLIESHAPAPAANADAANLDTGALQA</sequence>
<keyword evidence="5" id="KW-1185">Reference proteome</keyword>
<dbReference type="CDD" id="cd03802">
    <property type="entry name" value="GT4_AviGT4-like"/>
    <property type="match status" value="1"/>
</dbReference>
<dbReference type="Pfam" id="PF13692">
    <property type="entry name" value="Glyco_trans_1_4"/>
    <property type="match status" value="1"/>
</dbReference>
<dbReference type="AlphaFoldDB" id="A0A069P6H4"/>
<dbReference type="PANTHER" id="PTHR45947">
    <property type="entry name" value="SULFOQUINOVOSYL TRANSFERASE SQD2"/>
    <property type="match status" value="1"/>
</dbReference>
<feature type="domain" description="Glycosyltransferase subfamily 4-like N-terminal" evidence="1">
    <location>
        <begin position="22"/>
        <end position="119"/>
    </location>
</feature>
<comment type="caution">
    <text evidence="3">The sequence shown here is derived from an EMBL/GenBank/DDBJ whole genome shotgun (WGS) entry which is preliminary data.</text>
</comment>
<proteinExistence type="predicted"/>
<reference evidence="2" key="4">
    <citation type="submission" date="2024-05" db="EMBL/GenBank/DDBJ databases">
        <authorList>
            <person name="Sun Q."/>
            <person name="Zhou Y."/>
        </authorList>
    </citation>
    <scope>NUCLEOTIDE SEQUENCE</scope>
    <source>
        <strain evidence="2">CGMCC 1.11013</strain>
    </source>
</reference>
<reference evidence="2" key="1">
    <citation type="journal article" date="2014" name="Int. J. Syst. Evol. Microbiol.">
        <title>Complete genome of a new Firmicutes species belonging to the dominant human colonic microbiota ('Ruminococcus bicirculans') reveals two chromosomes and a selective capacity to utilize plant glucans.</title>
        <authorList>
            <consortium name="NISC Comparative Sequencing Program"/>
            <person name="Wegmann U."/>
            <person name="Louis P."/>
            <person name="Goesmann A."/>
            <person name="Henrissat B."/>
            <person name="Duncan S.H."/>
            <person name="Flint H.J."/>
        </authorList>
    </citation>
    <scope>NUCLEOTIDE SEQUENCE</scope>
    <source>
        <strain evidence="2">CGMCC 1.11013</strain>
    </source>
</reference>
<reference evidence="3 4" key="2">
    <citation type="submission" date="2014-03" db="EMBL/GenBank/DDBJ databases">
        <title>Draft Genome Sequences of Four Burkholderia Strains.</title>
        <authorList>
            <person name="Liu X.Y."/>
            <person name="Li C.X."/>
            <person name="Xu J.H."/>
        </authorList>
    </citation>
    <scope>NUCLEOTIDE SEQUENCE [LARGE SCALE GENOMIC DNA]</scope>
    <source>
        <strain evidence="3 4">R27</strain>
    </source>
</reference>
<dbReference type="eggNOG" id="COG0438">
    <property type="taxonomic scope" value="Bacteria"/>
</dbReference>
<evidence type="ECO:0000259" key="1">
    <source>
        <dbReference type="Pfam" id="PF13439"/>
    </source>
</evidence>
<evidence type="ECO:0000313" key="5">
    <source>
        <dbReference type="Proteomes" id="UP000597138"/>
    </source>
</evidence>
<dbReference type="Proteomes" id="UP000027439">
    <property type="component" value="Unassembled WGS sequence"/>
</dbReference>
<dbReference type="GO" id="GO:0016757">
    <property type="term" value="F:glycosyltransferase activity"/>
    <property type="evidence" value="ECO:0007669"/>
    <property type="project" value="UniProtKB-ARBA"/>
</dbReference>
<evidence type="ECO:0000313" key="4">
    <source>
        <dbReference type="Proteomes" id="UP000027439"/>
    </source>
</evidence>
<dbReference type="PANTHER" id="PTHR45947:SF13">
    <property type="entry name" value="TRANSFERASE"/>
    <property type="match status" value="1"/>
</dbReference>
<dbReference type="EMBL" id="JFHE01000006">
    <property type="protein sequence ID" value="KDR35509.1"/>
    <property type="molecule type" value="Genomic_DNA"/>
</dbReference>
<dbReference type="Proteomes" id="UP000597138">
    <property type="component" value="Unassembled WGS sequence"/>
</dbReference>
<dbReference type="SUPFAM" id="SSF53756">
    <property type="entry name" value="UDP-Glycosyltransferase/glycogen phosphorylase"/>
    <property type="match status" value="1"/>
</dbReference>
<evidence type="ECO:0000313" key="3">
    <source>
        <dbReference type="EMBL" id="KDR35509.1"/>
    </source>
</evidence>
<dbReference type="Pfam" id="PF13439">
    <property type="entry name" value="Glyco_transf_4"/>
    <property type="match status" value="1"/>
</dbReference>
<gene>
    <name evidence="3" type="ORF">BG57_27065</name>
    <name evidence="2" type="ORF">GCM10010985_40310</name>
</gene>
<dbReference type="InterPro" id="IPR028098">
    <property type="entry name" value="Glyco_trans_4-like_N"/>
</dbReference>
<dbReference type="InterPro" id="IPR050194">
    <property type="entry name" value="Glycosyltransferase_grp1"/>
</dbReference>
<protein>
    <submittedName>
        <fullName evidence="3">Glycosyl transferase</fullName>
    </submittedName>
</protein>
<reference evidence="5" key="3">
    <citation type="journal article" date="2019" name="Int. J. Syst. Evol. Microbiol.">
        <title>The Global Catalogue of Microorganisms (GCM) 10K type strain sequencing project: providing services to taxonomists for standard genome sequencing and annotation.</title>
        <authorList>
            <consortium name="The Broad Institute Genomics Platform"/>
            <consortium name="The Broad Institute Genome Sequencing Center for Infectious Disease"/>
            <person name="Wu L."/>
            <person name="Ma J."/>
        </authorList>
    </citation>
    <scope>NUCLEOTIDE SEQUENCE [LARGE SCALE GENOMIC DNA]</scope>
    <source>
        <strain evidence="5">CGMCC 1.11013</strain>
    </source>
</reference>
<evidence type="ECO:0000313" key="2">
    <source>
        <dbReference type="EMBL" id="GGD81789.1"/>
    </source>
</evidence>
<dbReference type="OrthoDB" id="267270at2"/>
<keyword evidence="3" id="KW-0808">Transferase</keyword>
<name>A0A069P6H4_9BURK</name>
<dbReference type="Gene3D" id="3.40.50.2000">
    <property type="entry name" value="Glycogen Phosphorylase B"/>
    <property type="match status" value="2"/>
</dbReference>
<dbReference type="EMBL" id="BMEG01000007">
    <property type="protein sequence ID" value="GGD81789.1"/>
    <property type="molecule type" value="Genomic_DNA"/>
</dbReference>
<organism evidence="3 4">
    <name type="scientific">Caballeronia grimmiae</name>
    <dbReference type="NCBI Taxonomy" id="1071679"/>
    <lineage>
        <taxon>Bacteria</taxon>
        <taxon>Pseudomonadati</taxon>
        <taxon>Pseudomonadota</taxon>
        <taxon>Betaproteobacteria</taxon>
        <taxon>Burkholderiales</taxon>
        <taxon>Burkholderiaceae</taxon>
        <taxon>Caballeronia</taxon>
    </lineage>
</organism>
<accession>A0A069P6H4</accession>
<dbReference type="RefSeq" id="WP_035962470.1">
    <property type="nucleotide sequence ID" value="NZ_BMEG01000007.1"/>
</dbReference>